<name>A0A9X4M2Z5_9ACTN</name>
<keyword evidence="4" id="KW-1185">Reference proteome</keyword>
<proteinExistence type="predicted"/>
<evidence type="ECO:0000259" key="2">
    <source>
        <dbReference type="Pfam" id="PF25362"/>
    </source>
</evidence>
<feature type="domain" description="PH" evidence="2">
    <location>
        <begin position="37"/>
        <end position="162"/>
    </location>
</feature>
<dbReference type="Pfam" id="PF25362">
    <property type="entry name" value="bPH_11"/>
    <property type="match status" value="1"/>
</dbReference>
<protein>
    <submittedName>
        <fullName evidence="3">Transporter</fullName>
    </submittedName>
</protein>
<dbReference type="Proteomes" id="UP001152755">
    <property type="component" value="Unassembled WGS sequence"/>
</dbReference>
<dbReference type="AlphaFoldDB" id="A0A9X4M2Z5"/>
<reference evidence="3" key="1">
    <citation type="submission" date="2022-08" db="EMBL/GenBank/DDBJ databases">
        <title>Genome analysis of Corynebacteriales strain.</title>
        <authorList>
            <person name="Lee S.D."/>
        </authorList>
    </citation>
    <scope>NUCLEOTIDE SEQUENCE</scope>
    <source>
        <strain evidence="3">D3-21</strain>
    </source>
</reference>
<organism evidence="3 4">
    <name type="scientific">Speluncibacter jeojiensis</name>
    <dbReference type="NCBI Taxonomy" id="2710754"/>
    <lineage>
        <taxon>Bacteria</taxon>
        <taxon>Bacillati</taxon>
        <taxon>Actinomycetota</taxon>
        <taxon>Actinomycetes</taxon>
        <taxon>Mycobacteriales</taxon>
        <taxon>Speluncibacteraceae</taxon>
        <taxon>Speluncibacter</taxon>
    </lineage>
</organism>
<feature type="compositionally biased region" description="Polar residues" evidence="1">
    <location>
        <begin position="162"/>
        <end position="178"/>
    </location>
</feature>
<dbReference type="EMBL" id="JANRHA010000010">
    <property type="protein sequence ID" value="MDG3015887.1"/>
    <property type="molecule type" value="Genomic_DNA"/>
</dbReference>
<comment type="caution">
    <text evidence="3">The sequence shown here is derived from an EMBL/GenBank/DDBJ whole genome shotgun (WGS) entry which is preliminary data.</text>
</comment>
<feature type="region of interest" description="Disordered" evidence="1">
    <location>
        <begin position="162"/>
        <end position="185"/>
    </location>
</feature>
<gene>
    <name evidence="3" type="ORF">NVS88_15100</name>
</gene>
<dbReference type="RefSeq" id="WP_277833353.1">
    <property type="nucleotide sequence ID" value="NZ_JAAIVF010000004.1"/>
</dbReference>
<evidence type="ECO:0000313" key="4">
    <source>
        <dbReference type="Proteomes" id="UP001152755"/>
    </source>
</evidence>
<dbReference type="InterPro" id="IPR057446">
    <property type="entry name" value="PH_bac"/>
</dbReference>
<evidence type="ECO:0000256" key="1">
    <source>
        <dbReference type="SAM" id="MobiDB-lite"/>
    </source>
</evidence>
<accession>A0A9X4M2Z5</accession>
<evidence type="ECO:0000313" key="3">
    <source>
        <dbReference type="EMBL" id="MDG3015887.1"/>
    </source>
</evidence>
<sequence>MTRAFLVIILVAFWALLVYAMYRGWRRRARNQGAILGDLPTCPEDLGPPVLPVTTGVYVGSTMAPNWQDRITVGDLGFRATAALSRHGRGILLERNGSEPMWIPDESIVEIRTDRRLAGKVMSRDGLLVIRWRPGGGPDPATEIDTGFRGDDKNIYPRWVATEQQLHGGSADKSGTTDQNREAGQ</sequence>